<evidence type="ECO:0000313" key="3">
    <source>
        <dbReference type="Proteomes" id="UP001271274"/>
    </source>
</evidence>
<dbReference type="EMBL" id="JARAYU010000018">
    <property type="protein sequence ID" value="MDX3705252.1"/>
    <property type="molecule type" value="Genomic_DNA"/>
</dbReference>
<reference evidence="2 3" key="1">
    <citation type="journal article" date="2023" name="Microb. Genom.">
        <title>Mesoterricola silvestris gen. nov., sp. nov., Mesoterricola sediminis sp. nov., Geothrix oryzae sp. nov., Geothrix edaphica sp. nov., Geothrix rubra sp. nov., and Geothrix limicola sp. nov., six novel members of Acidobacteriota isolated from soils.</title>
        <authorList>
            <person name="Weisberg A.J."/>
            <person name="Pearce E."/>
            <person name="Kramer C.G."/>
            <person name="Chang J.H."/>
            <person name="Clarke C.R."/>
        </authorList>
    </citation>
    <scope>NUCLEOTIDE SEQUENCE [LARGE SCALE GENOMIC DNA]</scope>
    <source>
        <strain evidence="2 3">ID09-01A</strain>
    </source>
</reference>
<dbReference type="CDD" id="cd00093">
    <property type="entry name" value="HTH_XRE"/>
    <property type="match status" value="1"/>
</dbReference>
<comment type="caution">
    <text evidence="2">The sequence shown here is derived from an EMBL/GenBank/DDBJ whole genome shotgun (WGS) entry which is preliminary data.</text>
</comment>
<gene>
    <name evidence="2" type="ORF">PV662_37015</name>
</gene>
<name>A0ABU4NST8_9ACTN</name>
<accession>A0ABU4NST8</accession>
<dbReference type="Gene3D" id="1.10.260.40">
    <property type="entry name" value="lambda repressor-like DNA-binding domains"/>
    <property type="match status" value="1"/>
</dbReference>
<dbReference type="InterPro" id="IPR010982">
    <property type="entry name" value="Lambda_DNA-bd_dom_sf"/>
</dbReference>
<dbReference type="Pfam" id="PF01381">
    <property type="entry name" value="HTH_3"/>
    <property type="match status" value="1"/>
</dbReference>
<proteinExistence type="predicted"/>
<protein>
    <submittedName>
        <fullName evidence="2">Helix-turn-helix transcriptional regulator</fullName>
    </submittedName>
</protein>
<evidence type="ECO:0000313" key="2">
    <source>
        <dbReference type="EMBL" id="MDX3705252.1"/>
    </source>
</evidence>
<organism evidence="2 3">
    <name type="scientific">Streptomyces europaeiscabiei</name>
    <dbReference type="NCBI Taxonomy" id="146819"/>
    <lineage>
        <taxon>Bacteria</taxon>
        <taxon>Bacillati</taxon>
        <taxon>Actinomycetota</taxon>
        <taxon>Actinomycetes</taxon>
        <taxon>Kitasatosporales</taxon>
        <taxon>Streptomycetaceae</taxon>
        <taxon>Streptomyces</taxon>
    </lineage>
</organism>
<dbReference type="PROSITE" id="PS50943">
    <property type="entry name" value="HTH_CROC1"/>
    <property type="match status" value="1"/>
</dbReference>
<dbReference type="SUPFAM" id="SSF47413">
    <property type="entry name" value="lambda repressor-like DNA-binding domains"/>
    <property type="match status" value="1"/>
</dbReference>
<dbReference type="Proteomes" id="UP001271274">
    <property type="component" value="Unassembled WGS sequence"/>
</dbReference>
<keyword evidence="3" id="KW-1185">Reference proteome</keyword>
<sequence>MATKWTQLGEKLKTARIALGKEQQQIAAEIGIGRVAVGNIEKGRVSKLTPSIRSYAHIVGWTDDSPERVLAGGEPALRSDGPQASVVEGLGAAPDLAIDVREALRRGPLLKSQVVEVETPTGRVLATIVLRGQEGMSSEELLASLRAVTVRVSADETGNQPKE</sequence>
<dbReference type="RefSeq" id="WP_210551012.1">
    <property type="nucleotide sequence ID" value="NZ_JARAYT010000010.1"/>
</dbReference>
<dbReference type="InterPro" id="IPR001387">
    <property type="entry name" value="Cro/C1-type_HTH"/>
</dbReference>
<feature type="domain" description="HTH cro/C1-type" evidence="1">
    <location>
        <begin position="12"/>
        <end position="46"/>
    </location>
</feature>
<evidence type="ECO:0000259" key="1">
    <source>
        <dbReference type="PROSITE" id="PS50943"/>
    </source>
</evidence>